<sequence>MGVITTYDEKRDDLREALNECLRMAKELVVTDCWGSEDMRDDYAMDVYQAVKKARDTV</sequence>
<keyword evidence="2" id="KW-1185">Reference proteome</keyword>
<accession>A0A7U3RX28</accession>
<reference evidence="1 2" key="1">
    <citation type="submission" date="2020-10" db="EMBL/GenBank/DDBJ databases">
        <authorList>
            <person name="Kazantseva O.A."/>
            <person name="Piligrimova E.G."/>
            <person name="Shadrin A.M."/>
        </authorList>
    </citation>
    <scope>NUCLEOTIDE SEQUENCE [LARGE SCALE GENOMIC DNA]</scope>
</reference>
<gene>
    <name evidence="1" type="ORF">Kirov_150</name>
</gene>
<dbReference type="Proteomes" id="UP000594029">
    <property type="component" value="Segment"/>
</dbReference>
<evidence type="ECO:0000313" key="1">
    <source>
        <dbReference type="EMBL" id="QOV08349.1"/>
    </source>
</evidence>
<protein>
    <submittedName>
        <fullName evidence="1">Uncharacterized protein</fullName>
    </submittedName>
</protein>
<dbReference type="EMBL" id="MW084976">
    <property type="protein sequence ID" value="QOV08349.1"/>
    <property type="molecule type" value="Genomic_DNA"/>
</dbReference>
<organism evidence="1 2">
    <name type="scientific">Bacillus phage Kirov</name>
    <dbReference type="NCBI Taxonomy" id="2783539"/>
    <lineage>
        <taxon>Viruses</taxon>
        <taxon>Duplodnaviria</taxon>
        <taxon>Heunggongvirae</taxon>
        <taxon>Uroviricota</taxon>
        <taxon>Caudoviricetes</taxon>
        <taxon>Andregratiavirinae</taxon>
        <taxon>Kirovvirus</taxon>
        <taxon>Kirovvirus kirov</taxon>
    </lineage>
</organism>
<proteinExistence type="predicted"/>
<evidence type="ECO:0000313" key="2">
    <source>
        <dbReference type="Proteomes" id="UP000594029"/>
    </source>
</evidence>
<name>A0A7U3RX28_9CAUD</name>